<dbReference type="EMBL" id="KZ993999">
    <property type="protein sequence ID" value="RKO94131.1"/>
    <property type="molecule type" value="Genomic_DNA"/>
</dbReference>
<feature type="region of interest" description="Disordered" evidence="1">
    <location>
        <begin position="222"/>
        <end position="271"/>
    </location>
</feature>
<feature type="compositionally biased region" description="Low complexity" evidence="1">
    <location>
        <begin position="1076"/>
        <end position="1089"/>
    </location>
</feature>
<evidence type="ECO:0000256" key="1">
    <source>
        <dbReference type="SAM" id="MobiDB-lite"/>
    </source>
</evidence>
<dbReference type="OrthoDB" id="17198at2759"/>
<feature type="transmembrane region" description="Helical" evidence="2">
    <location>
        <begin position="1201"/>
        <end position="1227"/>
    </location>
</feature>
<feature type="transmembrane region" description="Helical" evidence="2">
    <location>
        <begin position="480"/>
        <end position="507"/>
    </location>
</feature>
<feature type="region of interest" description="Disordered" evidence="1">
    <location>
        <begin position="1"/>
        <end position="56"/>
    </location>
</feature>
<evidence type="ECO:0000313" key="3">
    <source>
        <dbReference type="EMBL" id="RKO94131.1"/>
    </source>
</evidence>
<feature type="region of interest" description="Disordered" evidence="1">
    <location>
        <begin position="341"/>
        <end position="456"/>
    </location>
</feature>
<evidence type="ECO:0000313" key="4">
    <source>
        <dbReference type="Proteomes" id="UP000269721"/>
    </source>
</evidence>
<dbReference type="Proteomes" id="UP000269721">
    <property type="component" value="Unassembled WGS sequence"/>
</dbReference>
<feature type="region of interest" description="Disordered" evidence="1">
    <location>
        <begin position="1039"/>
        <end position="1148"/>
    </location>
</feature>
<feature type="transmembrane region" description="Helical" evidence="2">
    <location>
        <begin position="519"/>
        <end position="540"/>
    </location>
</feature>
<sequence>MLVTREEAREDLHLRPRRGRARAGGSDDGAYLAEEGCGPLDSFGREGGTAVKGPQADGRWIDSRAVRGRLPRLSDLSSPFSRPLSLFPAPPRRFSRVPMPSIGLSGFTFGPRSAQSESMTTVTPIRRDGGIFLVFSAFILENDRSPATLDQTAAPPPPAGSTRVIHGQGQLSAALFTSCPEHLAAPDFTKYAFPRSPIGTAGCRMYPTLTGLTVLSTLCDHAPSPSQMRGVNDNERAKRTEGDSQERKGDVLDAQGMTLENPDPDPNTRESQSIYTSATTQIFPIGLLPSTLSNYLNRLVTMYLPADAQGDESTQESFGSQIEVPAGQDSLDGTTNEELHRLSQVRPDEVDTSDEESCSSTQNRAITKGPLSGMMKGGGKPRPDRHQKSGGRSQAGNSKSAKSIDIKKPRPIIASGNMDDDDFEYPDDDLEGKAGTGASSEDGVTPRMSLKRVGRGLRRKADAAMRTLAPHTKEDRSRRVLLWGYLQSFAAALLIGLFSNLIIYLLSLLPWRSTDKRESISPTTFVIVATLAFNTALQGFTNAQFIARQGFQAWRSTKMPYLLVLSDVIFIGIMSLLAVNVQPFIHDDGDWPFWYYGIDVVIIVVQFAIGSFYAGYYGYYGMGARTTQQKINDGLFLCMQELLVAGLALIYGYVLMPIYAWLSYPYQLLWRLTVHPIFWEFGVKFAAKQYLVSQGDPTVINTLLMAHAQIHAVIMQETMIVGLNSLIEVLWTVSIIQLGRVLWRSTTMHRNSETEIVLSYWMSVPEEQRIQKINIIRRLAAIEIQASAVYALHFCFVQEEKGIVQMLNLSVTDRDFYGKRGNDLRNQLGRDRLPFSAAFYTCMEADLGGPIPIFSVHGVLNLHDGNPVLGTRWASKVLARASKMCLGLYLGNFAAPFSNLKTQNWIGTAPKAVGVPRKSKMDLAAHMAEIGRPESEQAFLGALPATWKPPSRFPAYLRSGSLVPRGRSTTLIPPLHNKRKLSRLLLVFGARLMEIQPDAINAQLTYLRGPLDVIPNPARRYSAASKPTYTQYDYEGDETVLGLPSDQDRLGIGNREELPRLSEEFQLENEVESSDENNSPSSPCFSSQSRAITQGPLSGMMKGGGKRRLERPQSDEGRSREGTIKSATSNEISPAKPIIASDEMDDEELEYPTDNVKDEADVEGARPLTLKKKFQDSLRRKADAVMRAIAPHTKEDRSRRVLLYGYFQSLAVALLVGLISNLIIYLLSLLPWRSSDDRESISPTTFIIVSTTAFNTALQGFTNAQMPYLLVLSDVILIGVMSLLAVNDTMPPLQPPRLAILLMLIRGSVTYYGIDVVVIMVLIGLGNFYAGYYGYYGMGARTPQQQINDGLFLCMQELLVAGLALIYGLAVHPIFWGESAEGMERRRGKVAAPTRRSRLPA</sequence>
<evidence type="ECO:0000256" key="2">
    <source>
        <dbReference type="SAM" id="Phobius"/>
    </source>
</evidence>
<feature type="transmembrane region" description="Helical" evidence="2">
    <location>
        <begin position="593"/>
        <end position="620"/>
    </location>
</feature>
<feature type="compositionally biased region" description="Basic and acidic residues" evidence="1">
    <location>
        <begin position="1"/>
        <end position="14"/>
    </location>
</feature>
<keyword evidence="4" id="KW-1185">Reference proteome</keyword>
<protein>
    <submittedName>
        <fullName evidence="3">Uncharacterized protein</fullName>
    </submittedName>
</protein>
<organism evidence="3 4">
    <name type="scientific">Blyttiomyces helicus</name>
    <dbReference type="NCBI Taxonomy" id="388810"/>
    <lineage>
        <taxon>Eukaryota</taxon>
        <taxon>Fungi</taxon>
        <taxon>Fungi incertae sedis</taxon>
        <taxon>Chytridiomycota</taxon>
        <taxon>Chytridiomycota incertae sedis</taxon>
        <taxon>Chytridiomycetes</taxon>
        <taxon>Chytridiomycetes incertae sedis</taxon>
        <taxon>Blyttiomyces</taxon>
    </lineage>
</organism>
<feature type="compositionally biased region" description="Basic and acidic residues" evidence="1">
    <location>
        <begin position="232"/>
        <end position="251"/>
    </location>
</feature>
<gene>
    <name evidence="3" type="ORF">BDK51DRAFT_29061</name>
</gene>
<feature type="compositionally biased region" description="Basic and acidic residues" evidence="1">
    <location>
        <begin position="1046"/>
        <end position="1063"/>
    </location>
</feature>
<feature type="transmembrane region" description="Helical" evidence="2">
    <location>
        <begin position="561"/>
        <end position="581"/>
    </location>
</feature>
<feature type="transmembrane region" description="Helical" evidence="2">
    <location>
        <begin position="1298"/>
        <end position="1330"/>
    </location>
</feature>
<reference evidence="4" key="1">
    <citation type="journal article" date="2018" name="Nat. Microbiol.">
        <title>Leveraging single-cell genomics to expand the fungal tree of life.</title>
        <authorList>
            <person name="Ahrendt S.R."/>
            <person name="Quandt C.A."/>
            <person name="Ciobanu D."/>
            <person name="Clum A."/>
            <person name="Salamov A."/>
            <person name="Andreopoulos B."/>
            <person name="Cheng J.F."/>
            <person name="Woyke T."/>
            <person name="Pelin A."/>
            <person name="Henrissat B."/>
            <person name="Reynolds N.K."/>
            <person name="Benny G.L."/>
            <person name="Smith M.E."/>
            <person name="James T.Y."/>
            <person name="Grigoriev I.V."/>
        </authorList>
    </citation>
    <scope>NUCLEOTIDE SEQUENCE [LARGE SCALE GENOMIC DNA]</scope>
</reference>
<name>A0A4P9WM42_9FUNG</name>
<feature type="transmembrane region" description="Helical" evidence="2">
    <location>
        <begin position="641"/>
        <end position="662"/>
    </location>
</feature>
<proteinExistence type="predicted"/>
<feature type="compositionally biased region" description="Polar residues" evidence="1">
    <location>
        <begin position="390"/>
        <end position="401"/>
    </location>
</feature>
<feature type="transmembrane region" description="Helical" evidence="2">
    <location>
        <begin position="1350"/>
        <end position="1377"/>
    </location>
</feature>
<feature type="compositionally biased region" description="Acidic residues" evidence="1">
    <location>
        <begin position="1065"/>
        <end position="1075"/>
    </location>
</feature>
<accession>A0A4P9WM42</accession>
<keyword evidence="2" id="KW-0812">Transmembrane</keyword>
<feature type="compositionally biased region" description="Basic and acidic residues" evidence="1">
    <location>
        <begin position="1110"/>
        <end position="1123"/>
    </location>
</feature>
<feature type="transmembrane region" description="Helical" evidence="2">
    <location>
        <begin position="1268"/>
        <end position="1286"/>
    </location>
</feature>
<feature type="compositionally biased region" description="Acidic residues" evidence="1">
    <location>
        <begin position="418"/>
        <end position="430"/>
    </location>
</feature>
<keyword evidence="2" id="KW-1133">Transmembrane helix</keyword>
<keyword evidence="2" id="KW-0472">Membrane</keyword>